<evidence type="ECO:0000256" key="2">
    <source>
        <dbReference type="ARBA" id="ARBA00022448"/>
    </source>
</evidence>
<evidence type="ECO:0000256" key="1">
    <source>
        <dbReference type="ARBA" id="ARBA00004651"/>
    </source>
</evidence>
<keyword evidence="2 8" id="KW-0813">Transport</keyword>
<evidence type="ECO:0000256" key="5">
    <source>
        <dbReference type="ARBA" id="ARBA00022989"/>
    </source>
</evidence>
<dbReference type="PANTHER" id="PTHR43163">
    <property type="entry name" value="DIPEPTIDE TRANSPORT SYSTEM PERMEASE PROTEIN DPPB-RELATED"/>
    <property type="match status" value="1"/>
</dbReference>
<keyword evidence="4 8" id="KW-0812">Transmembrane</keyword>
<evidence type="ECO:0000313" key="10">
    <source>
        <dbReference type="EMBL" id="RZO26062.1"/>
    </source>
</evidence>
<dbReference type="InterPro" id="IPR000515">
    <property type="entry name" value="MetI-like"/>
</dbReference>
<comment type="subcellular location">
    <subcellularLocation>
        <location evidence="1 8">Cell membrane</location>
        <topology evidence="1 8">Multi-pass membrane protein</topology>
    </subcellularLocation>
</comment>
<keyword evidence="5 8" id="KW-1133">Transmembrane helix</keyword>
<dbReference type="PANTHER" id="PTHR43163:SF6">
    <property type="entry name" value="DIPEPTIDE TRANSPORT SYSTEM PERMEASE PROTEIN DPPB-RELATED"/>
    <property type="match status" value="1"/>
</dbReference>
<reference evidence="10 11" key="1">
    <citation type="submission" date="2019-02" db="EMBL/GenBank/DDBJ databases">
        <title>Prokaryotic population dynamics and viral predation in marine succession experiment using metagenomics: the confinement effect.</title>
        <authorList>
            <person name="Haro-Moreno J.M."/>
            <person name="Rodriguez-Valera F."/>
            <person name="Lopez-Perez M."/>
        </authorList>
    </citation>
    <scope>NUCLEOTIDE SEQUENCE [LARGE SCALE GENOMIC DNA]</scope>
    <source>
        <strain evidence="10">MED-G162</strain>
    </source>
</reference>
<evidence type="ECO:0000256" key="6">
    <source>
        <dbReference type="ARBA" id="ARBA00023136"/>
    </source>
</evidence>
<feature type="transmembrane region" description="Helical" evidence="8">
    <location>
        <begin position="9"/>
        <end position="30"/>
    </location>
</feature>
<dbReference type="CDD" id="cd06261">
    <property type="entry name" value="TM_PBP2"/>
    <property type="match status" value="1"/>
</dbReference>
<evidence type="ECO:0000313" key="11">
    <source>
        <dbReference type="Proteomes" id="UP000319384"/>
    </source>
</evidence>
<proteinExistence type="inferred from homology"/>
<gene>
    <name evidence="10" type="ORF">EVA95_02645</name>
</gene>
<comment type="similarity">
    <text evidence="7">Belongs to the binding-protein-dependent transport system permease family. OppBC subfamily.</text>
</comment>
<feature type="domain" description="ABC transmembrane type-1" evidence="9">
    <location>
        <begin position="94"/>
        <end position="292"/>
    </location>
</feature>
<dbReference type="EMBL" id="SHBH01000019">
    <property type="protein sequence ID" value="RZO26062.1"/>
    <property type="molecule type" value="Genomic_DNA"/>
</dbReference>
<dbReference type="Proteomes" id="UP000319384">
    <property type="component" value="Unassembled WGS sequence"/>
</dbReference>
<comment type="caution">
    <text evidence="10">The sequence shown here is derived from an EMBL/GenBank/DDBJ whole genome shotgun (WGS) entry which is preliminary data.</text>
</comment>
<dbReference type="PROSITE" id="PS50928">
    <property type="entry name" value="ABC_TM1"/>
    <property type="match status" value="1"/>
</dbReference>
<dbReference type="Pfam" id="PF19300">
    <property type="entry name" value="BPD_transp_1_N"/>
    <property type="match status" value="1"/>
</dbReference>
<feature type="transmembrane region" description="Helical" evidence="8">
    <location>
        <begin position="273"/>
        <end position="299"/>
    </location>
</feature>
<dbReference type="Pfam" id="PF00528">
    <property type="entry name" value="BPD_transp_1"/>
    <property type="match status" value="1"/>
</dbReference>
<feature type="transmembrane region" description="Helical" evidence="8">
    <location>
        <begin position="174"/>
        <end position="192"/>
    </location>
</feature>
<dbReference type="InterPro" id="IPR045621">
    <property type="entry name" value="BPD_transp_1_N"/>
</dbReference>
<feature type="transmembrane region" description="Helical" evidence="8">
    <location>
        <begin position="226"/>
        <end position="253"/>
    </location>
</feature>
<accession>A0A520MXV6</accession>
<name>A0A520MXV6_9GAMM</name>
<keyword evidence="6 8" id="KW-0472">Membrane</keyword>
<organism evidence="10 11">
    <name type="scientific">SAR86 cluster bacterium</name>
    <dbReference type="NCBI Taxonomy" id="2030880"/>
    <lineage>
        <taxon>Bacteria</taxon>
        <taxon>Pseudomonadati</taxon>
        <taxon>Pseudomonadota</taxon>
        <taxon>Gammaproteobacteria</taxon>
        <taxon>SAR86 cluster</taxon>
    </lineage>
</organism>
<protein>
    <submittedName>
        <fullName evidence="10">ABC transporter permease</fullName>
    </submittedName>
</protein>
<evidence type="ECO:0000256" key="4">
    <source>
        <dbReference type="ARBA" id="ARBA00022692"/>
    </source>
</evidence>
<evidence type="ECO:0000256" key="7">
    <source>
        <dbReference type="ARBA" id="ARBA00024202"/>
    </source>
</evidence>
<evidence type="ECO:0000259" key="9">
    <source>
        <dbReference type="PROSITE" id="PS50928"/>
    </source>
</evidence>
<feature type="transmembrane region" description="Helical" evidence="8">
    <location>
        <begin position="133"/>
        <end position="154"/>
    </location>
</feature>
<dbReference type="GO" id="GO:0005886">
    <property type="term" value="C:plasma membrane"/>
    <property type="evidence" value="ECO:0007669"/>
    <property type="project" value="UniProtKB-SubCell"/>
</dbReference>
<dbReference type="Gene3D" id="1.10.3720.10">
    <property type="entry name" value="MetI-like"/>
    <property type="match status" value="1"/>
</dbReference>
<dbReference type="SUPFAM" id="SSF161098">
    <property type="entry name" value="MetI-like"/>
    <property type="match status" value="1"/>
</dbReference>
<feature type="transmembrane region" description="Helical" evidence="8">
    <location>
        <begin position="100"/>
        <end position="121"/>
    </location>
</feature>
<keyword evidence="3" id="KW-1003">Cell membrane</keyword>
<dbReference type="GO" id="GO:0055085">
    <property type="term" value="P:transmembrane transport"/>
    <property type="evidence" value="ECO:0007669"/>
    <property type="project" value="InterPro"/>
</dbReference>
<evidence type="ECO:0000256" key="8">
    <source>
        <dbReference type="RuleBase" id="RU363032"/>
    </source>
</evidence>
<evidence type="ECO:0000256" key="3">
    <source>
        <dbReference type="ARBA" id="ARBA00022475"/>
    </source>
</evidence>
<dbReference type="InterPro" id="IPR035906">
    <property type="entry name" value="MetI-like_sf"/>
</dbReference>
<dbReference type="AlphaFoldDB" id="A0A520MXV6"/>
<sequence length="307" mass="33403">MLAIFFKRILIAIPVLFAVASITFFLIKIAPGGPFDADRAVSPQVLKNLNEVYNLDASNWDQYVDYMSGVLTGDLGPSFRFPGRSVTEMIATGLPVTFELAFYAILIALLMGVFSGVLAALKRNTLLDFIPMAIAMIGICVPTFLMGPLLVLIFGINLEILPVSGWGQLPGDKILPSLTLGFAYAAYIARLSRGGMLEILNQDFIRTARAKGLTERMVVIKHAMQGGLIPVVSFLGPAIAGLLAGSFVVETIFQIPGLGRFYVEAAFNRDYTMILGTTIFFSAMIVFFNLLSDLAALWLNPRSRDSS</sequence>